<reference evidence="2" key="1">
    <citation type="journal article" date="2012" name="MBio">
        <title>Comparative genome analysis of Trichophyton rubrum and related dermatophytes reveals candidate genes involved in infection.</title>
        <authorList>
            <person name="Martinez D.A."/>
            <person name="Oliver B.G."/>
            <person name="Graeser Y."/>
            <person name="Goldberg J.M."/>
            <person name="Li W."/>
            <person name="Martinez-Rossi N.M."/>
            <person name="Monod M."/>
            <person name="Shelest E."/>
            <person name="Barton R.C."/>
            <person name="Birch E."/>
            <person name="Brakhage A.A."/>
            <person name="Chen Z."/>
            <person name="Gurr S.J."/>
            <person name="Heiman D."/>
            <person name="Heitman J."/>
            <person name="Kosti I."/>
            <person name="Rossi A."/>
            <person name="Saif S."/>
            <person name="Samalova M."/>
            <person name="Saunders C.W."/>
            <person name="Shea T."/>
            <person name="Summerbell R.C."/>
            <person name="Xu J."/>
            <person name="Young S."/>
            <person name="Zeng Q."/>
            <person name="Birren B.W."/>
            <person name="Cuomo C.A."/>
            <person name="White T.C."/>
        </authorList>
    </citation>
    <scope>NUCLEOTIDE SEQUENCE [LARGE SCALE GENOMIC DNA]</scope>
    <source>
        <strain evidence="2">ATCC MYA-4604 / CBS 118893</strain>
    </source>
</reference>
<accession>E4UUU1</accession>
<keyword evidence="2" id="KW-1185">Reference proteome</keyword>
<dbReference type="EMBL" id="DS989824">
    <property type="protein sequence ID" value="EFR01058.1"/>
    <property type="molecule type" value="Genomic_DNA"/>
</dbReference>
<dbReference type="InParanoid" id="E4UUU1"/>
<name>E4UUU1_ARTGP</name>
<dbReference type="GeneID" id="10029174"/>
<dbReference type="VEuPathDB" id="FungiDB:MGYG_04061"/>
<dbReference type="HOGENOM" id="CLU_581334_0_0_1"/>
<dbReference type="eggNOG" id="ENOG502SPWQ">
    <property type="taxonomic scope" value="Eukaryota"/>
</dbReference>
<organism evidence="2">
    <name type="scientific">Arthroderma gypseum (strain ATCC MYA-4604 / CBS 118893)</name>
    <name type="common">Microsporum gypseum</name>
    <dbReference type="NCBI Taxonomy" id="535722"/>
    <lineage>
        <taxon>Eukaryota</taxon>
        <taxon>Fungi</taxon>
        <taxon>Dikarya</taxon>
        <taxon>Ascomycota</taxon>
        <taxon>Pezizomycotina</taxon>
        <taxon>Eurotiomycetes</taxon>
        <taxon>Eurotiomycetidae</taxon>
        <taxon>Onygenales</taxon>
        <taxon>Arthrodermataceae</taxon>
        <taxon>Nannizzia</taxon>
    </lineage>
</organism>
<dbReference type="RefSeq" id="XP_003173888.1">
    <property type="nucleotide sequence ID" value="XM_003173840.1"/>
</dbReference>
<dbReference type="Proteomes" id="UP000002669">
    <property type="component" value="Unassembled WGS sequence"/>
</dbReference>
<gene>
    <name evidence="1" type="ORF">MGYG_04061</name>
</gene>
<dbReference type="AlphaFoldDB" id="E4UUU1"/>
<dbReference type="OrthoDB" id="5083627at2759"/>
<dbReference type="OMA" id="EYHASII"/>
<evidence type="ECO:0000313" key="1">
    <source>
        <dbReference type="EMBL" id="EFR01058.1"/>
    </source>
</evidence>
<proteinExistence type="predicted"/>
<evidence type="ECO:0000313" key="2">
    <source>
        <dbReference type="Proteomes" id="UP000002669"/>
    </source>
</evidence>
<protein>
    <submittedName>
        <fullName evidence="1">Uncharacterized protein</fullName>
    </submittedName>
</protein>
<sequence length="470" mass="53492">MATILSNKELNETLQNNESTCNWDAVVSYSQREINQLLKEKWTGWKNRISLEFTLRFGSHIIDKYSISLGLQLLQFDLTRTRTCAEITLSLEGTRQLNIDGEDEKPEEIAPGRYRLKTMIPLASMHGEEVSERIKNNLVFDDESTADSYSAIHFDTQFSHWTVIRSNQDDSDEQVNEICENIRRWCGSPQHIAKIIVSLGRVPRPNGYDSASFSLSPKTFRFAGQPGVLNIFIDTGASQREYGDCDPRFSTNSVSPVSKHSSASIIISRNVFQNAYLVEQIKSRCPELSTHKGVVPKSVESGISLELRYSHKTIIRGDEKEVAHWKYIADGVVVDFAKHPLTLEVYDEAPYQELKYRWRWSYTGQLPYIVVEPSGYRNISSADESKTLATIKDNEIELSLRMEDSDQPKCHLIGADRHITPHAALEKLNISLPRIDYFELQNILVPGSRCIEMKTVMIPYDCVLSGDVLF</sequence>